<dbReference type="EMBL" id="LAZR01001936">
    <property type="protein sequence ID" value="KKN36880.1"/>
    <property type="molecule type" value="Genomic_DNA"/>
</dbReference>
<proteinExistence type="predicted"/>
<organism evidence="1">
    <name type="scientific">marine sediment metagenome</name>
    <dbReference type="NCBI Taxonomy" id="412755"/>
    <lineage>
        <taxon>unclassified sequences</taxon>
        <taxon>metagenomes</taxon>
        <taxon>ecological metagenomes</taxon>
    </lineage>
</organism>
<accession>A0A0F9PYZ0</accession>
<protein>
    <recommendedName>
        <fullName evidence="2">LPS export ABC transporter periplasmic protein LptC</fullName>
    </recommendedName>
</protein>
<name>A0A0F9PYZ0_9ZZZZ</name>
<sequence length="202" mass="22019">MQRDRYTRLVSWLKVLFPLMALGLLSTLFLLSRAIDPGQALPFAEKDIQDRLRDQQITGPFFSGASSSGDALSFYADVLTTPDGKVGTNRAQNLRATISTPEGTTFRLQSDMADFDLAQDYAELLGGVVFTTSTGYRLTSEKMMSELSSLNLKSPGPVFGTAPAGTLEAGAMSVTQAENDQAPQLLFTNRVKLIYKPKPLIE</sequence>
<dbReference type="AlphaFoldDB" id="A0A0F9PYZ0"/>
<gene>
    <name evidence="1" type="ORF">LCGC14_0769210</name>
</gene>
<evidence type="ECO:0000313" key="1">
    <source>
        <dbReference type="EMBL" id="KKN36880.1"/>
    </source>
</evidence>
<evidence type="ECO:0008006" key="2">
    <source>
        <dbReference type="Google" id="ProtNLM"/>
    </source>
</evidence>
<reference evidence="1" key="1">
    <citation type="journal article" date="2015" name="Nature">
        <title>Complex archaea that bridge the gap between prokaryotes and eukaryotes.</title>
        <authorList>
            <person name="Spang A."/>
            <person name="Saw J.H."/>
            <person name="Jorgensen S.L."/>
            <person name="Zaremba-Niedzwiedzka K."/>
            <person name="Martijn J."/>
            <person name="Lind A.E."/>
            <person name="van Eijk R."/>
            <person name="Schleper C."/>
            <person name="Guy L."/>
            <person name="Ettema T.J."/>
        </authorList>
    </citation>
    <scope>NUCLEOTIDE SEQUENCE</scope>
</reference>
<comment type="caution">
    <text evidence="1">The sequence shown here is derived from an EMBL/GenBank/DDBJ whole genome shotgun (WGS) entry which is preliminary data.</text>
</comment>